<keyword evidence="15" id="KW-0408">Iron</keyword>
<evidence type="ECO:0000256" key="16">
    <source>
        <dbReference type="ARBA" id="ARBA00023012"/>
    </source>
</evidence>
<reference evidence="23 26" key="1">
    <citation type="submission" date="2016-08" db="EMBL/GenBank/DDBJ databases">
        <title>Candidatus Dactylopiibacterium carminicum genome sequence.</title>
        <authorList>
            <person name="Ramirez-Puebla S.T."/>
            <person name="Ormeno-Orrillo E."/>
            <person name="Vera-Ponce De Leon A."/>
            <person name="Luis L."/>
            <person name="Sanchez-Flores A."/>
            <person name="Monica R."/>
            <person name="Martinez-Romero E."/>
        </authorList>
    </citation>
    <scope>NUCLEOTIDE SEQUENCE [LARGE SCALE GENOMIC DNA]</scope>
    <source>
        <strain evidence="23">END1</strain>
    </source>
</reference>
<evidence type="ECO:0000256" key="10">
    <source>
        <dbReference type="ARBA" id="ARBA00022679"/>
    </source>
</evidence>
<evidence type="ECO:0000256" key="18">
    <source>
        <dbReference type="ARBA" id="ARBA00023136"/>
    </source>
</evidence>
<keyword evidence="14 21" id="KW-1133">Transmembrane helix</keyword>
<keyword evidence="8" id="KW-0004">4Fe-4S</keyword>
<dbReference type="Proteomes" id="UP000216107">
    <property type="component" value="Unassembled WGS sequence"/>
</dbReference>
<dbReference type="Pfam" id="PF02518">
    <property type="entry name" value="HATPase_c"/>
    <property type="match status" value="1"/>
</dbReference>
<dbReference type="GO" id="GO:0051539">
    <property type="term" value="F:4 iron, 4 sulfur cluster binding"/>
    <property type="evidence" value="ECO:0007669"/>
    <property type="project" value="UniProtKB-KW"/>
</dbReference>
<dbReference type="OrthoDB" id="9811306at2"/>
<evidence type="ECO:0000313" key="23">
    <source>
        <dbReference type="EMBL" id="KAF7599162.1"/>
    </source>
</evidence>
<keyword evidence="10" id="KW-0808">Transferase</keyword>
<dbReference type="PANTHER" id="PTHR24421:SF59">
    <property type="entry name" value="OXYGEN SENSOR HISTIDINE KINASE NREB"/>
    <property type="match status" value="1"/>
</dbReference>
<evidence type="ECO:0000256" key="15">
    <source>
        <dbReference type="ARBA" id="ARBA00023004"/>
    </source>
</evidence>
<dbReference type="EMBL" id="MDUX01000026">
    <property type="protein sequence ID" value="KAF7599162.1"/>
    <property type="molecule type" value="Genomic_DNA"/>
</dbReference>
<dbReference type="EMBL" id="NMRN01000020">
    <property type="protein sequence ID" value="PAS93266.1"/>
    <property type="molecule type" value="Genomic_DNA"/>
</dbReference>
<dbReference type="InterPro" id="IPR003594">
    <property type="entry name" value="HATPase_dom"/>
</dbReference>
<evidence type="ECO:0000256" key="19">
    <source>
        <dbReference type="ARBA" id="ARBA00024827"/>
    </source>
</evidence>
<evidence type="ECO:0000256" key="4">
    <source>
        <dbReference type="ARBA" id="ARBA00004651"/>
    </source>
</evidence>
<dbReference type="Pfam" id="PF07730">
    <property type="entry name" value="HisKA_3"/>
    <property type="match status" value="1"/>
</dbReference>
<proteinExistence type="predicted"/>
<dbReference type="Proteomes" id="UP000623509">
    <property type="component" value="Unassembled WGS sequence"/>
</dbReference>
<reference evidence="24 25" key="2">
    <citation type="submission" date="2017-07" db="EMBL/GenBank/DDBJ databases">
        <title>Candidatus Dactylopiibacterium carminicum, a nitrogen-fixing symbiont of the cochineal insect Dactylopius coccus and Dactylopius opuntiae (Hemiptera: Coccoidea: Dactylopiidae).</title>
        <authorList>
            <person name="Vera A."/>
        </authorList>
    </citation>
    <scope>NUCLEOTIDE SEQUENCE [LARGE SCALE GENOMIC DNA]</scope>
    <source>
        <strain evidence="24 25">NFDCM</strain>
    </source>
</reference>
<comment type="catalytic activity">
    <reaction evidence="1">
        <text>ATP + protein L-histidine = ADP + protein N-phospho-L-histidine.</text>
        <dbReference type="EC" id="2.7.13.3"/>
    </reaction>
</comment>
<dbReference type="PRINTS" id="PR00344">
    <property type="entry name" value="BCTRLSENSOR"/>
</dbReference>
<dbReference type="SMART" id="SM01049">
    <property type="entry name" value="Cache_2"/>
    <property type="match status" value="1"/>
</dbReference>
<dbReference type="Gene3D" id="1.20.5.1930">
    <property type="match status" value="1"/>
</dbReference>
<dbReference type="Gene3D" id="3.30.450.20">
    <property type="entry name" value="PAS domain"/>
    <property type="match status" value="1"/>
</dbReference>
<dbReference type="GO" id="GO:0046983">
    <property type="term" value="F:protein dimerization activity"/>
    <property type="evidence" value="ECO:0007669"/>
    <property type="project" value="InterPro"/>
</dbReference>
<dbReference type="InterPro" id="IPR004358">
    <property type="entry name" value="Sig_transdc_His_kin-like_C"/>
</dbReference>
<name>A0A272ETA9_9RHOO</name>
<gene>
    <name evidence="23" type="ORF">BGI27_09265</name>
    <name evidence="24" type="ORF">CGU29_08490</name>
</gene>
<evidence type="ECO:0000256" key="7">
    <source>
        <dbReference type="ARBA" id="ARBA00022475"/>
    </source>
</evidence>
<evidence type="ECO:0000313" key="26">
    <source>
        <dbReference type="Proteomes" id="UP000623509"/>
    </source>
</evidence>
<keyword evidence="12" id="KW-0479">Metal-binding</keyword>
<evidence type="ECO:0000313" key="24">
    <source>
        <dbReference type="EMBL" id="PAS93266.1"/>
    </source>
</evidence>
<accession>A0A272ETA9</accession>
<dbReference type="RefSeq" id="WP_095524604.1">
    <property type="nucleotide sequence ID" value="NZ_MDUX01000026.1"/>
</dbReference>
<keyword evidence="26" id="KW-1185">Reference proteome</keyword>
<feature type="domain" description="Histidine kinase" evidence="22">
    <location>
        <begin position="250"/>
        <end position="450"/>
    </location>
</feature>
<evidence type="ECO:0000256" key="8">
    <source>
        <dbReference type="ARBA" id="ARBA00022485"/>
    </source>
</evidence>
<evidence type="ECO:0000256" key="3">
    <source>
        <dbReference type="ARBA" id="ARBA00004496"/>
    </source>
</evidence>
<evidence type="ECO:0000256" key="14">
    <source>
        <dbReference type="ARBA" id="ARBA00022989"/>
    </source>
</evidence>
<dbReference type="EC" id="2.7.13.3" evidence="5"/>
<dbReference type="GO" id="GO:0000155">
    <property type="term" value="F:phosphorelay sensor kinase activity"/>
    <property type="evidence" value="ECO:0007669"/>
    <property type="project" value="InterPro"/>
</dbReference>
<evidence type="ECO:0000256" key="1">
    <source>
        <dbReference type="ARBA" id="ARBA00000085"/>
    </source>
</evidence>
<dbReference type="InterPro" id="IPR011712">
    <property type="entry name" value="Sig_transdc_His_kin_sub3_dim/P"/>
</dbReference>
<dbReference type="AlphaFoldDB" id="A0A272ETA9"/>
<dbReference type="Gene3D" id="3.30.565.10">
    <property type="entry name" value="Histidine kinase-like ATPase, C-terminal domain"/>
    <property type="match status" value="1"/>
</dbReference>
<evidence type="ECO:0000256" key="5">
    <source>
        <dbReference type="ARBA" id="ARBA00012438"/>
    </source>
</evidence>
<evidence type="ECO:0000313" key="25">
    <source>
        <dbReference type="Proteomes" id="UP000216107"/>
    </source>
</evidence>
<comment type="cofactor">
    <cofactor evidence="2">
        <name>[4Fe-4S] cluster</name>
        <dbReference type="ChEBI" id="CHEBI:49883"/>
    </cofactor>
</comment>
<comment type="subcellular location">
    <subcellularLocation>
        <location evidence="4">Cell membrane</location>
        <topology evidence="4">Multi-pass membrane protein</topology>
    </subcellularLocation>
    <subcellularLocation>
        <location evidence="3">Cytoplasm</location>
    </subcellularLocation>
</comment>
<dbReference type="PANTHER" id="PTHR24421">
    <property type="entry name" value="NITRATE/NITRITE SENSOR PROTEIN NARX-RELATED"/>
    <property type="match status" value="1"/>
</dbReference>
<sequence length="453" mass="49367">MSLRLKILLLAVAPLLLAAIAIAAVVRIEARALAEAETRAVLPVLESMRRAELKHYVDLAMGGIVGLRKVDTPAARAQALAVLQQLNFGEDGYFFVYDTQGRNLMHPRQPQLVGQDLWELRDPQGVPTIQHLIAQAREGGGYIEFQWNRPSTQRIERKLGYVELVPEWGWMLGTGIYLDDLEEARLHIDAAASNAIDATMHIIAVIAGAAMLIVAICGLALNLSTQRHAEARLRALAHQVVLSQETERARVARELHDGVSQLLVGVKYIFESVREHIQQCALQASDPLASMTDKGVARLNEVLREVRRISHDLRPTALDDLGLKAALAQTLDEFGIRTGLKVSFKAEDRPDLPAPVATALFRVVQEALTNIERHAGASEVSVSLMARPRALRLSISDNGRGFDLDTVAAQPRGGLGLASMRERIETLGGICLINSGLQGTSIDVVLPASALKP</sequence>
<keyword evidence="16" id="KW-0902">Two-component regulatory system</keyword>
<dbReference type="GO" id="GO:0005886">
    <property type="term" value="C:plasma membrane"/>
    <property type="evidence" value="ECO:0007669"/>
    <property type="project" value="UniProtKB-SubCell"/>
</dbReference>
<keyword evidence="11 21" id="KW-0812">Transmembrane</keyword>
<keyword evidence="17" id="KW-0411">Iron-sulfur</keyword>
<evidence type="ECO:0000256" key="21">
    <source>
        <dbReference type="SAM" id="Phobius"/>
    </source>
</evidence>
<evidence type="ECO:0000256" key="2">
    <source>
        <dbReference type="ARBA" id="ARBA00001966"/>
    </source>
</evidence>
<dbReference type="GO" id="GO:0005737">
    <property type="term" value="C:cytoplasm"/>
    <property type="evidence" value="ECO:0007669"/>
    <property type="project" value="UniProtKB-SubCell"/>
</dbReference>
<dbReference type="InterPro" id="IPR050482">
    <property type="entry name" value="Sensor_HK_TwoCompSys"/>
</dbReference>
<evidence type="ECO:0000256" key="17">
    <source>
        <dbReference type="ARBA" id="ARBA00023014"/>
    </source>
</evidence>
<keyword evidence="9" id="KW-0963">Cytoplasm</keyword>
<comment type="caution">
    <text evidence="24">The sequence shown here is derived from an EMBL/GenBank/DDBJ whole genome shotgun (WGS) entry which is preliminary data.</text>
</comment>
<dbReference type="GO" id="GO:0046872">
    <property type="term" value="F:metal ion binding"/>
    <property type="evidence" value="ECO:0007669"/>
    <property type="project" value="UniProtKB-KW"/>
</dbReference>
<keyword evidence="7" id="KW-1003">Cell membrane</keyword>
<dbReference type="PROSITE" id="PS50109">
    <property type="entry name" value="HIS_KIN"/>
    <property type="match status" value="1"/>
</dbReference>
<evidence type="ECO:0000256" key="11">
    <source>
        <dbReference type="ARBA" id="ARBA00022692"/>
    </source>
</evidence>
<organism evidence="24 25">
    <name type="scientific">Candidatus Dactylopiibacterium carminicum</name>
    <dbReference type="NCBI Taxonomy" id="857335"/>
    <lineage>
        <taxon>Bacteria</taxon>
        <taxon>Pseudomonadati</taxon>
        <taxon>Pseudomonadota</taxon>
        <taxon>Betaproteobacteria</taxon>
        <taxon>Rhodocyclales</taxon>
        <taxon>Rhodocyclaceae</taxon>
        <taxon>Candidatus Dactylopiibacterium</taxon>
    </lineage>
</organism>
<dbReference type="PIRSF" id="PIRSF037314">
    <property type="entry name" value="STHK_MctS"/>
    <property type="match status" value="1"/>
</dbReference>
<dbReference type="InterPro" id="IPR036890">
    <property type="entry name" value="HATPase_C_sf"/>
</dbReference>
<dbReference type="CDD" id="cd16917">
    <property type="entry name" value="HATPase_UhpB-NarQ-NarX-like"/>
    <property type="match status" value="1"/>
</dbReference>
<dbReference type="SMART" id="SM00387">
    <property type="entry name" value="HATPase_c"/>
    <property type="match status" value="1"/>
</dbReference>
<dbReference type="SUPFAM" id="SSF55874">
    <property type="entry name" value="ATPase domain of HSP90 chaperone/DNA topoisomerase II/histidine kinase"/>
    <property type="match status" value="1"/>
</dbReference>
<evidence type="ECO:0000256" key="20">
    <source>
        <dbReference type="ARBA" id="ARBA00030800"/>
    </source>
</evidence>
<keyword evidence="18 21" id="KW-0472">Membrane</keyword>
<dbReference type="InterPro" id="IPR033480">
    <property type="entry name" value="sCache_2"/>
</dbReference>
<dbReference type="Pfam" id="PF17200">
    <property type="entry name" value="sCache_2"/>
    <property type="match status" value="1"/>
</dbReference>
<dbReference type="CDD" id="cd18774">
    <property type="entry name" value="PDC2_HK_sensor"/>
    <property type="match status" value="1"/>
</dbReference>
<protein>
    <recommendedName>
        <fullName evidence="6">Oxygen sensor histidine kinase NreB</fullName>
        <ecNumber evidence="5">2.7.13.3</ecNumber>
    </recommendedName>
    <alternativeName>
        <fullName evidence="20">Nitrogen regulation protein B</fullName>
    </alternativeName>
</protein>
<dbReference type="InterPro" id="IPR017171">
    <property type="entry name" value="Sig_transdc_His_kinase_MctS"/>
</dbReference>
<feature type="transmembrane region" description="Helical" evidence="21">
    <location>
        <begin position="202"/>
        <end position="224"/>
    </location>
</feature>
<evidence type="ECO:0000256" key="13">
    <source>
        <dbReference type="ARBA" id="ARBA00022777"/>
    </source>
</evidence>
<evidence type="ECO:0000256" key="12">
    <source>
        <dbReference type="ARBA" id="ARBA00022723"/>
    </source>
</evidence>
<evidence type="ECO:0000259" key="22">
    <source>
        <dbReference type="PROSITE" id="PS50109"/>
    </source>
</evidence>
<dbReference type="InterPro" id="IPR005467">
    <property type="entry name" value="His_kinase_dom"/>
</dbReference>
<evidence type="ECO:0000256" key="6">
    <source>
        <dbReference type="ARBA" id="ARBA00017322"/>
    </source>
</evidence>
<keyword evidence="13 24" id="KW-0418">Kinase</keyword>
<comment type="function">
    <text evidence="19">Member of the two-component regulatory system NreB/NreC involved in the control of dissimilatory nitrate/nitrite reduction in response to oxygen. NreB functions as a direct oxygen sensor histidine kinase which is autophosphorylated, in the absence of oxygen, probably at the conserved histidine residue, and transfers its phosphate group probably to a conserved aspartate residue of NreC. NreB/NreC activates the expression of the nitrate (narGHJI) and nitrite (nir) reductase operons, as well as the putative nitrate transporter gene narT.</text>
</comment>
<evidence type="ECO:0000256" key="9">
    <source>
        <dbReference type="ARBA" id="ARBA00022490"/>
    </source>
</evidence>